<dbReference type="OrthoDB" id="4448936at2759"/>
<evidence type="ECO:0000313" key="2">
    <source>
        <dbReference type="Proteomes" id="UP000178912"/>
    </source>
</evidence>
<name>A0A1E1KRR5_9HELO</name>
<proteinExistence type="predicted"/>
<sequence>MSFRLGISHSPVLHRQLTSPKIEQYPEPPVGNITEDSKDVLIERLNDLVLRLSKVSSLEDGAVSAIHKEVETIELLVDGVEKSNSPSQLLRADYGYSEADDFWGPSTPTRNIKIRLPVMSTYKLPSTKLASKSKPDKAIEVAQAAEEFSAKLSCTLAQLIIRKVESDRIHDLLVMRNEKAAEHILVLEDRFAEMEEDQQSSQSELKFLRIQLQAIQVQCMNCIHRHEDDPELTDSINKWKIDWEAINKRAKAPRQKGAV</sequence>
<accession>A0A1E1KRR5</accession>
<keyword evidence="2" id="KW-1185">Reference proteome</keyword>
<organism evidence="1 2">
    <name type="scientific">Rhynchosporium agropyri</name>
    <dbReference type="NCBI Taxonomy" id="914238"/>
    <lineage>
        <taxon>Eukaryota</taxon>
        <taxon>Fungi</taxon>
        <taxon>Dikarya</taxon>
        <taxon>Ascomycota</taxon>
        <taxon>Pezizomycotina</taxon>
        <taxon>Leotiomycetes</taxon>
        <taxon>Helotiales</taxon>
        <taxon>Ploettnerulaceae</taxon>
        <taxon>Rhynchosporium</taxon>
    </lineage>
</organism>
<dbReference type="EMBL" id="FJUX01000047">
    <property type="protein sequence ID" value="CZT00705.1"/>
    <property type="molecule type" value="Genomic_DNA"/>
</dbReference>
<evidence type="ECO:0000313" key="1">
    <source>
        <dbReference type="EMBL" id="CZT00705.1"/>
    </source>
</evidence>
<dbReference type="Proteomes" id="UP000178912">
    <property type="component" value="Unassembled WGS sequence"/>
</dbReference>
<protein>
    <submittedName>
        <fullName evidence="1">Uncharacterized protein</fullName>
    </submittedName>
</protein>
<reference evidence="2" key="1">
    <citation type="submission" date="2016-03" db="EMBL/GenBank/DDBJ databases">
        <authorList>
            <person name="Guldener U."/>
        </authorList>
    </citation>
    <scope>NUCLEOTIDE SEQUENCE [LARGE SCALE GENOMIC DNA]</scope>
    <source>
        <strain evidence="2">04CH-RAC-A.6.1</strain>
    </source>
</reference>
<gene>
    <name evidence="1" type="ORF">RAG0_08640</name>
</gene>
<dbReference type="AlphaFoldDB" id="A0A1E1KRR5"/>